<evidence type="ECO:0000313" key="2">
    <source>
        <dbReference type="Proteomes" id="UP000800235"/>
    </source>
</evidence>
<comment type="caution">
    <text evidence="1">The sequence shown here is derived from an EMBL/GenBank/DDBJ whole genome shotgun (WGS) entry which is preliminary data.</text>
</comment>
<protein>
    <submittedName>
        <fullName evidence="1">Uncharacterized protein</fullName>
    </submittedName>
</protein>
<accession>A0A9P4TYM7</accession>
<gene>
    <name evidence="1" type="ORF">EJ08DRAFT_181484</name>
</gene>
<reference evidence="1" key="1">
    <citation type="journal article" date="2020" name="Stud. Mycol.">
        <title>101 Dothideomycetes genomes: a test case for predicting lifestyles and emergence of pathogens.</title>
        <authorList>
            <person name="Haridas S."/>
            <person name="Albert R."/>
            <person name="Binder M."/>
            <person name="Bloem J."/>
            <person name="Labutti K."/>
            <person name="Salamov A."/>
            <person name="Andreopoulos B."/>
            <person name="Baker S."/>
            <person name="Barry K."/>
            <person name="Bills G."/>
            <person name="Bluhm B."/>
            <person name="Cannon C."/>
            <person name="Castanera R."/>
            <person name="Culley D."/>
            <person name="Daum C."/>
            <person name="Ezra D."/>
            <person name="Gonzalez J."/>
            <person name="Henrissat B."/>
            <person name="Kuo A."/>
            <person name="Liang C."/>
            <person name="Lipzen A."/>
            <person name="Lutzoni F."/>
            <person name="Magnuson J."/>
            <person name="Mondo S."/>
            <person name="Nolan M."/>
            <person name="Ohm R."/>
            <person name="Pangilinan J."/>
            <person name="Park H.-J."/>
            <person name="Ramirez L."/>
            <person name="Alfaro M."/>
            <person name="Sun H."/>
            <person name="Tritt A."/>
            <person name="Yoshinaga Y."/>
            <person name="Zwiers L.-H."/>
            <person name="Turgeon B."/>
            <person name="Goodwin S."/>
            <person name="Spatafora J."/>
            <person name="Crous P."/>
            <person name="Grigoriev I."/>
        </authorList>
    </citation>
    <scope>NUCLEOTIDE SEQUENCE</scope>
    <source>
        <strain evidence="1">CBS 130266</strain>
    </source>
</reference>
<dbReference type="Proteomes" id="UP000800235">
    <property type="component" value="Unassembled WGS sequence"/>
</dbReference>
<dbReference type="AlphaFoldDB" id="A0A9P4TYM7"/>
<dbReference type="EMBL" id="MU007031">
    <property type="protein sequence ID" value="KAF2431584.1"/>
    <property type="molecule type" value="Genomic_DNA"/>
</dbReference>
<keyword evidence="2" id="KW-1185">Reference proteome</keyword>
<evidence type="ECO:0000313" key="1">
    <source>
        <dbReference type="EMBL" id="KAF2431584.1"/>
    </source>
</evidence>
<sequence>MGYQDAQCDPVFKTLQTSCNRFRACSTRMANCRLSNRPLFLRVTIQQQTFDILTTECLSYFFRLFFSRFMGNDKDSLAGITCMRLAQILTVASLDQLRKYQPLPILSVTEVQLDKRNTPQHQQRALTTFTYDSESGTTCPSVRRFSPFLCIA</sequence>
<proteinExistence type="predicted"/>
<organism evidence="1 2">
    <name type="scientific">Tothia fuscella</name>
    <dbReference type="NCBI Taxonomy" id="1048955"/>
    <lineage>
        <taxon>Eukaryota</taxon>
        <taxon>Fungi</taxon>
        <taxon>Dikarya</taxon>
        <taxon>Ascomycota</taxon>
        <taxon>Pezizomycotina</taxon>
        <taxon>Dothideomycetes</taxon>
        <taxon>Pleosporomycetidae</taxon>
        <taxon>Venturiales</taxon>
        <taxon>Cylindrosympodiaceae</taxon>
        <taxon>Tothia</taxon>
    </lineage>
</organism>
<name>A0A9P4TYM7_9PEZI</name>